<gene>
    <name evidence="4" type="ORF">C8A05DRAFT_34301</name>
</gene>
<dbReference type="InterPro" id="IPR016024">
    <property type="entry name" value="ARM-type_fold"/>
</dbReference>
<dbReference type="GO" id="GO:0005737">
    <property type="term" value="C:cytoplasm"/>
    <property type="evidence" value="ECO:0007669"/>
    <property type="project" value="TreeGrafter"/>
</dbReference>
<dbReference type="PIRSF" id="PIRSF005250">
    <property type="entry name" value="UCP005250"/>
    <property type="match status" value="1"/>
</dbReference>
<sequence length="1008" mass="109142">MASVSPLTERTQFFQQLKRECVPLSRLALAPRDSPVDAKETLRLLEALTNLWTAQTTKDASILDEKLADYVFFPLSHLLQSRDRYPVRVTEVIICLLRVLVQYGWKSKTSPQLFQQLLVFLSIIVGGFPGQSKQGMPEETLVESFRTLAALISIATPSHLTPPGESADENKTTQALGRNVTLMMEGVTEGVVPAIQLEAAQCLRLVFTNIKDNAVLAQFLPGTVSALTKLLAPPQANHTQKKVLISCLEVLNLVLTHVLGDIKVRVTLKKLESSEGKADEATTESTDSSPGALTPSWLKATTSQVKIALAAVLKLRAHESEEVQSALHRLCVSLLDECHSSLANCQLILVETAMMLEEEGSARSHLETNLRDLAGVYPELGDSIKSALYNWITGLPRVMLSSDEGVKQLAIRSVLRGSKLAEAMQMGSSTLEDALGDSLRDSIITLVKGSKPAKIVDDTSTDLSASTSQPSSAMELATYRPVLLDSEGQKTTRKEVGTLIASIGSATQQVNLATSMLGNVRDSEGVDQISSFWLAFELLKATYSQSSDMDELFDLSSLGESRAQEEAFRELYDFSASVLSAHSDSVEADWRLEAIALEVTAFAASRIKVDFRPELIDVLYPITTFLGSPLPQLRSHAITTLNLIAASCGYASVSDLIVDNADYMVNSISLRLNTFDISPASTKVLSMVIRLTGPRLIPYLDDVVAAIFAALDNYHGYPVFVESLFSVLTEVVTQGVKSDMLLLEDAAIKPPNHRKHPPQPLTISTILETLTNRLSRAAGRAGDLPPVPHPKTPWKLPAEQGNEAASLLDKLTNPPEDDPNEPDEPDDPPPPEKSTPKSPTYTLLTTILSLTQHHLTSPTPTLRKSLLDLITTVTPALAPDENAFLPLVHAVWPVVVTRLGDGEGYVVVAACRALAKSAQVWEAVIGLLTAIVSFVRVGDDMFDDILDVVADVLPQQAALRQALEAVNADAVWLALYERGVVPGRGEVLPTGEGLAGFGFARADGMVVV</sequence>
<organism evidence="4 5">
    <name type="scientific">Staphylotrichum tortipilum</name>
    <dbReference type="NCBI Taxonomy" id="2831512"/>
    <lineage>
        <taxon>Eukaryota</taxon>
        <taxon>Fungi</taxon>
        <taxon>Dikarya</taxon>
        <taxon>Ascomycota</taxon>
        <taxon>Pezizomycotina</taxon>
        <taxon>Sordariomycetes</taxon>
        <taxon>Sordariomycetidae</taxon>
        <taxon>Sordariales</taxon>
        <taxon>Chaetomiaceae</taxon>
        <taxon>Staphylotrichum</taxon>
    </lineage>
</organism>
<dbReference type="Proteomes" id="UP001303889">
    <property type="component" value="Unassembled WGS sequence"/>
</dbReference>
<evidence type="ECO:0000259" key="2">
    <source>
        <dbReference type="Pfam" id="PF24173"/>
    </source>
</evidence>
<dbReference type="InterPro" id="IPR011989">
    <property type="entry name" value="ARM-like"/>
</dbReference>
<dbReference type="PANTHER" id="PTHR18460">
    <property type="entry name" value="TEL2 INTERACTING PROTEIN 1 TTI1 FAMILY MEMBER"/>
    <property type="match status" value="1"/>
</dbReference>
<dbReference type="Pfam" id="PF24181">
    <property type="entry name" value="TPR_TTI1_C"/>
    <property type="match status" value="1"/>
</dbReference>
<feature type="region of interest" description="Disordered" evidence="1">
    <location>
        <begin position="273"/>
        <end position="294"/>
    </location>
</feature>
<reference evidence="4" key="1">
    <citation type="journal article" date="2023" name="Mol. Phylogenet. Evol.">
        <title>Genome-scale phylogeny and comparative genomics of the fungal order Sordariales.</title>
        <authorList>
            <person name="Hensen N."/>
            <person name="Bonometti L."/>
            <person name="Westerberg I."/>
            <person name="Brannstrom I.O."/>
            <person name="Guillou S."/>
            <person name="Cros-Aarteil S."/>
            <person name="Calhoun S."/>
            <person name="Haridas S."/>
            <person name="Kuo A."/>
            <person name="Mondo S."/>
            <person name="Pangilinan J."/>
            <person name="Riley R."/>
            <person name="LaButti K."/>
            <person name="Andreopoulos B."/>
            <person name="Lipzen A."/>
            <person name="Chen C."/>
            <person name="Yan M."/>
            <person name="Daum C."/>
            <person name="Ng V."/>
            <person name="Clum A."/>
            <person name="Steindorff A."/>
            <person name="Ohm R.A."/>
            <person name="Martin F."/>
            <person name="Silar P."/>
            <person name="Natvig D.O."/>
            <person name="Lalanne C."/>
            <person name="Gautier V."/>
            <person name="Ament-Velasquez S.L."/>
            <person name="Kruys A."/>
            <person name="Hutchinson M.I."/>
            <person name="Powell A.J."/>
            <person name="Barry K."/>
            <person name="Miller A.N."/>
            <person name="Grigoriev I.V."/>
            <person name="Debuchy R."/>
            <person name="Gladieux P."/>
            <person name="Hiltunen Thoren M."/>
            <person name="Johannesson H."/>
        </authorList>
    </citation>
    <scope>NUCLEOTIDE SEQUENCE</scope>
    <source>
        <strain evidence="4">CBS 103.79</strain>
    </source>
</reference>
<dbReference type="SUPFAM" id="SSF48371">
    <property type="entry name" value="ARM repeat"/>
    <property type="match status" value="1"/>
</dbReference>
<dbReference type="InterPro" id="IPR049362">
    <property type="entry name" value="TTI1_rpt"/>
</dbReference>
<accession>A0AAN6RTB2</accession>
<feature type="domain" description="TTI1 N-terminal TPR" evidence="2">
    <location>
        <begin position="14"/>
        <end position="356"/>
    </location>
</feature>
<dbReference type="PANTHER" id="PTHR18460:SF3">
    <property type="entry name" value="TELO2-INTERACTING PROTEIN 1 HOMOLOG"/>
    <property type="match status" value="1"/>
</dbReference>
<proteinExistence type="predicted"/>
<reference evidence="4" key="2">
    <citation type="submission" date="2023-05" db="EMBL/GenBank/DDBJ databases">
        <authorList>
            <consortium name="Lawrence Berkeley National Laboratory"/>
            <person name="Steindorff A."/>
            <person name="Hensen N."/>
            <person name="Bonometti L."/>
            <person name="Westerberg I."/>
            <person name="Brannstrom I.O."/>
            <person name="Guillou S."/>
            <person name="Cros-Aarteil S."/>
            <person name="Calhoun S."/>
            <person name="Haridas S."/>
            <person name="Kuo A."/>
            <person name="Mondo S."/>
            <person name="Pangilinan J."/>
            <person name="Riley R."/>
            <person name="Labutti K."/>
            <person name="Andreopoulos B."/>
            <person name="Lipzen A."/>
            <person name="Chen C."/>
            <person name="Yanf M."/>
            <person name="Daum C."/>
            <person name="Ng V."/>
            <person name="Clum A."/>
            <person name="Ohm R."/>
            <person name="Martin F."/>
            <person name="Silar P."/>
            <person name="Natvig D."/>
            <person name="Lalanne C."/>
            <person name="Gautier V."/>
            <person name="Ament-Velasquez S.L."/>
            <person name="Kruys A."/>
            <person name="Hutchinson M.I."/>
            <person name="Powell A.J."/>
            <person name="Barry K."/>
            <person name="Miller A.N."/>
            <person name="Grigoriev I.V."/>
            <person name="Debuchy R."/>
            <person name="Gladieux P."/>
            <person name="Thoren M.H."/>
            <person name="Johannesson H."/>
        </authorList>
    </citation>
    <scope>NUCLEOTIDE SEQUENCE</scope>
    <source>
        <strain evidence="4">CBS 103.79</strain>
    </source>
</reference>
<feature type="domain" description="TTI1 C-terminal TPR" evidence="3">
    <location>
        <begin position="813"/>
        <end position="916"/>
    </location>
</feature>
<dbReference type="InterPro" id="IPR057566">
    <property type="entry name" value="TPR_TTI1_N"/>
</dbReference>
<dbReference type="Gene3D" id="1.25.10.10">
    <property type="entry name" value="Leucine-rich Repeat Variant"/>
    <property type="match status" value="1"/>
</dbReference>
<dbReference type="EMBL" id="MU855539">
    <property type="protein sequence ID" value="KAK3902014.1"/>
    <property type="molecule type" value="Genomic_DNA"/>
</dbReference>
<feature type="region of interest" description="Disordered" evidence="1">
    <location>
        <begin position="809"/>
        <end position="839"/>
    </location>
</feature>
<name>A0AAN6RTB2_9PEZI</name>
<evidence type="ECO:0000313" key="5">
    <source>
        <dbReference type="Proteomes" id="UP001303889"/>
    </source>
</evidence>
<evidence type="ECO:0000313" key="4">
    <source>
        <dbReference type="EMBL" id="KAK3902014.1"/>
    </source>
</evidence>
<keyword evidence="5" id="KW-1185">Reference proteome</keyword>
<comment type="caution">
    <text evidence="4">The sequence shown here is derived from an EMBL/GenBank/DDBJ whole genome shotgun (WGS) entry which is preliminary data.</text>
</comment>
<feature type="region of interest" description="Disordered" evidence="1">
    <location>
        <begin position="778"/>
        <end position="797"/>
    </location>
</feature>
<evidence type="ECO:0000256" key="1">
    <source>
        <dbReference type="SAM" id="MobiDB-lite"/>
    </source>
</evidence>
<evidence type="ECO:0000259" key="3">
    <source>
        <dbReference type="Pfam" id="PF24181"/>
    </source>
</evidence>
<dbReference type="AlphaFoldDB" id="A0AAN6RTB2"/>
<protein>
    <submittedName>
        <fullName evidence="4">Armadillo-type protein</fullName>
    </submittedName>
</protein>
<dbReference type="FunFam" id="1.25.10.10:FF:001401">
    <property type="entry name" value="Uncharacterized protein"/>
    <property type="match status" value="1"/>
</dbReference>
<dbReference type="InterPro" id="IPR052587">
    <property type="entry name" value="TELO2-interacting_protein_1"/>
</dbReference>
<dbReference type="InterPro" id="IPR016441">
    <property type="entry name" value="Tti1"/>
</dbReference>
<feature type="compositionally biased region" description="Acidic residues" evidence="1">
    <location>
        <begin position="815"/>
        <end position="829"/>
    </location>
</feature>
<dbReference type="InterPro" id="IPR057567">
    <property type="entry name" value="TPR_TTI1_C"/>
</dbReference>
<dbReference type="Pfam" id="PF21547">
    <property type="entry name" value="TTI1"/>
    <property type="match status" value="1"/>
</dbReference>
<dbReference type="Pfam" id="PF24173">
    <property type="entry name" value="TPR_TTI1_N"/>
    <property type="match status" value="1"/>
</dbReference>